<accession>A0A1V4JDM2</accession>
<protein>
    <submittedName>
        <fullName evidence="1">Uncharacterized protein</fullName>
    </submittedName>
</protein>
<gene>
    <name evidence="1" type="ORF">AV530_019560</name>
</gene>
<organism evidence="1 2">
    <name type="scientific">Patagioenas fasciata monilis</name>
    <dbReference type="NCBI Taxonomy" id="372326"/>
    <lineage>
        <taxon>Eukaryota</taxon>
        <taxon>Metazoa</taxon>
        <taxon>Chordata</taxon>
        <taxon>Craniata</taxon>
        <taxon>Vertebrata</taxon>
        <taxon>Euteleostomi</taxon>
        <taxon>Archelosauria</taxon>
        <taxon>Archosauria</taxon>
        <taxon>Dinosauria</taxon>
        <taxon>Saurischia</taxon>
        <taxon>Theropoda</taxon>
        <taxon>Coelurosauria</taxon>
        <taxon>Aves</taxon>
        <taxon>Neognathae</taxon>
        <taxon>Neoaves</taxon>
        <taxon>Columbimorphae</taxon>
        <taxon>Columbiformes</taxon>
        <taxon>Columbidae</taxon>
        <taxon>Patagioenas</taxon>
    </lineage>
</organism>
<dbReference type="AlphaFoldDB" id="A0A1V4JDM2"/>
<reference evidence="1 2" key="1">
    <citation type="submission" date="2016-02" db="EMBL/GenBank/DDBJ databases">
        <title>Band-tailed pigeon sequencing and assembly.</title>
        <authorList>
            <person name="Soares A.E."/>
            <person name="Novak B.J."/>
            <person name="Rice E.S."/>
            <person name="O'Connell B."/>
            <person name="Chang D."/>
            <person name="Weber S."/>
            <person name="Shapiro B."/>
        </authorList>
    </citation>
    <scope>NUCLEOTIDE SEQUENCE [LARGE SCALE GENOMIC DNA]</scope>
    <source>
        <strain evidence="1">BTP2013</strain>
        <tissue evidence="1">Blood</tissue>
    </source>
</reference>
<name>A0A1V4JDM2_PATFA</name>
<comment type="caution">
    <text evidence="1">The sequence shown here is derived from an EMBL/GenBank/DDBJ whole genome shotgun (WGS) entry which is preliminary data.</text>
</comment>
<evidence type="ECO:0000313" key="2">
    <source>
        <dbReference type="Proteomes" id="UP000190648"/>
    </source>
</evidence>
<dbReference type="EMBL" id="LSYS01007908">
    <property type="protein sequence ID" value="OPJ70412.1"/>
    <property type="molecule type" value="Genomic_DNA"/>
</dbReference>
<proteinExistence type="predicted"/>
<keyword evidence="2" id="KW-1185">Reference proteome</keyword>
<dbReference type="Proteomes" id="UP000190648">
    <property type="component" value="Unassembled WGS sequence"/>
</dbReference>
<sequence length="169" mass="18510">MDVATGFAPAQPVRSCQMEDKSDDLSASQAGVGIHSSPWIHSDHLLIQASIIPATSTGEKTRTHAAFSCPWQPEHLSDILLHLLTQPISAHCNQMQLIGSHTTGLQQQLVWVAAQLLEDPTLGHTCETRPECQCLQQEKVRLNTLLRKAGFLYGGRMSTQAHALALQQQ</sequence>
<evidence type="ECO:0000313" key="1">
    <source>
        <dbReference type="EMBL" id="OPJ70412.1"/>
    </source>
</evidence>